<evidence type="ECO:0000256" key="1">
    <source>
        <dbReference type="SAM" id="MobiDB-lite"/>
    </source>
</evidence>
<sequence>MLLRTQDANESTALEACEFWLALAENPQVCKETLLPHLPKLIPVLVKCMRYSDVDVAVLKGNVDEEDSAVPDRQQDIRPRFHRAKTQTQRRSESNAEGVSVIFEIFSEVF</sequence>
<reference evidence="2 3" key="2">
    <citation type="submission" date="2018-11" db="EMBL/GenBank/DDBJ databases">
        <authorList>
            <consortium name="Pathogen Informatics"/>
        </authorList>
    </citation>
    <scope>NUCLEOTIDE SEQUENCE [LARGE SCALE GENOMIC DNA]</scope>
</reference>
<dbReference type="WBParaSite" id="GPUH_0000752501-mRNA-1">
    <property type="protein sequence ID" value="GPUH_0000752501-mRNA-1"/>
    <property type="gene ID" value="GPUH_0000752501"/>
</dbReference>
<dbReference type="OrthoDB" id="951172at2759"/>
<dbReference type="EMBL" id="UYRT01019606">
    <property type="protein sequence ID" value="VDK58607.1"/>
    <property type="molecule type" value="Genomic_DNA"/>
</dbReference>
<proteinExistence type="predicted"/>
<feature type="region of interest" description="Disordered" evidence="1">
    <location>
        <begin position="67"/>
        <end position="96"/>
    </location>
</feature>
<organism evidence="4">
    <name type="scientific">Gongylonema pulchrum</name>
    <dbReference type="NCBI Taxonomy" id="637853"/>
    <lineage>
        <taxon>Eukaryota</taxon>
        <taxon>Metazoa</taxon>
        <taxon>Ecdysozoa</taxon>
        <taxon>Nematoda</taxon>
        <taxon>Chromadorea</taxon>
        <taxon>Rhabditida</taxon>
        <taxon>Spirurina</taxon>
        <taxon>Spiruromorpha</taxon>
        <taxon>Spiruroidea</taxon>
        <taxon>Gongylonematidae</taxon>
        <taxon>Gongylonema</taxon>
    </lineage>
</organism>
<dbReference type="InterPro" id="IPR016024">
    <property type="entry name" value="ARM-type_fold"/>
</dbReference>
<dbReference type="InterPro" id="IPR011989">
    <property type="entry name" value="ARM-like"/>
</dbReference>
<dbReference type="AlphaFoldDB" id="A0A183DFM5"/>
<keyword evidence="3" id="KW-1185">Reference proteome</keyword>
<evidence type="ECO:0000313" key="3">
    <source>
        <dbReference type="Proteomes" id="UP000271098"/>
    </source>
</evidence>
<gene>
    <name evidence="2" type="ORF">GPUH_LOCUS7514</name>
</gene>
<protein>
    <submittedName>
        <fullName evidence="4">BACK domain-containing protein</fullName>
    </submittedName>
</protein>
<dbReference type="Proteomes" id="UP000271098">
    <property type="component" value="Unassembled WGS sequence"/>
</dbReference>
<name>A0A183DFM5_9BILA</name>
<dbReference type="SUPFAM" id="SSF48371">
    <property type="entry name" value="ARM repeat"/>
    <property type="match status" value="1"/>
</dbReference>
<dbReference type="Gene3D" id="1.25.10.10">
    <property type="entry name" value="Leucine-rich Repeat Variant"/>
    <property type="match status" value="1"/>
</dbReference>
<reference evidence="4" key="1">
    <citation type="submission" date="2016-06" db="UniProtKB">
        <authorList>
            <consortium name="WormBaseParasite"/>
        </authorList>
    </citation>
    <scope>IDENTIFICATION</scope>
</reference>
<evidence type="ECO:0000313" key="4">
    <source>
        <dbReference type="WBParaSite" id="GPUH_0000752501-mRNA-1"/>
    </source>
</evidence>
<accession>A0A183DFM5</accession>
<evidence type="ECO:0000313" key="2">
    <source>
        <dbReference type="EMBL" id="VDK58607.1"/>
    </source>
</evidence>